<dbReference type="PANTHER" id="PTHR33540:SF2">
    <property type="entry name" value="TRNA THREONYLCARBAMOYLADENOSINE BIOSYNTHESIS PROTEIN TSAE"/>
    <property type="match status" value="1"/>
</dbReference>
<dbReference type="AlphaFoldDB" id="C8PQY9"/>
<dbReference type="GO" id="GO:0016787">
    <property type="term" value="F:hydrolase activity"/>
    <property type="evidence" value="ECO:0007669"/>
    <property type="project" value="UniProtKB-KW"/>
</dbReference>
<dbReference type="OrthoDB" id="9815896at2"/>
<keyword evidence="8" id="KW-0067">ATP-binding</keyword>
<reference evidence="11 12" key="1">
    <citation type="submission" date="2009-07" db="EMBL/GenBank/DDBJ databases">
        <authorList>
            <person name="Madupu R."/>
            <person name="Sebastian Y."/>
            <person name="Durkin A.S."/>
            <person name="Torralba M."/>
            <person name="Methe B."/>
            <person name="Sutton G.G."/>
            <person name="Strausberg R.L."/>
            <person name="Nelson K.E."/>
        </authorList>
    </citation>
    <scope>NUCLEOTIDE SEQUENCE [LARGE SCALE GENOMIC DNA]</scope>
    <source>
        <strain evidence="11 12">ATCC 35580</strain>
    </source>
</reference>
<dbReference type="STRING" id="596324.TREVI0001_2364"/>
<dbReference type="SUPFAM" id="SSF52540">
    <property type="entry name" value="P-loop containing nucleoside triphosphate hydrolases"/>
    <property type="match status" value="1"/>
</dbReference>
<dbReference type="PANTHER" id="PTHR33540">
    <property type="entry name" value="TRNA THREONYLCARBAMOYLADENOSINE BIOSYNTHESIS PROTEIN TSAE"/>
    <property type="match status" value="1"/>
</dbReference>
<keyword evidence="4" id="KW-0963">Cytoplasm</keyword>
<dbReference type="Proteomes" id="UP000004509">
    <property type="component" value="Unassembled WGS sequence"/>
</dbReference>
<evidence type="ECO:0000256" key="3">
    <source>
        <dbReference type="ARBA" id="ARBA00019010"/>
    </source>
</evidence>
<comment type="caution">
    <text evidence="11">The sequence shown here is derived from an EMBL/GenBank/DDBJ whole genome shotgun (WGS) entry which is preliminary data.</text>
</comment>
<dbReference type="Pfam" id="PF02367">
    <property type="entry name" value="TsaE"/>
    <property type="match status" value="1"/>
</dbReference>
<evidence type="ECO:0000256" key="5">
    <source>
        <dbReference type="ARBA" id="ARBA00022694"/>
    </source>
</evidence>
<accession>C8PQY9</accession>
<sequence>MIYRTKTVDETINFGRALGRLLHAGDVLALQGTLAAGKTQLTKGIAQGLDISEAVTSPTFTIISEYYGRLPLYHVDVYRLNSPEDFLDLGVEDMLYGQGVCIIEWSEKVLSELPARTILIHIKAEEDSSRTITITNWPYQTDSLTEYEVAP</sequence>
<dbReference type="eggNOG" id="COG0802">
    <property type="taxonomic scope" value="Bacteria"/>
</dbReference>
<organism evidence="11 12">
    <name type="scientific">Treponema vincentii ATCC 35580</name>
    <dbReference type="NCBI Taxonomy" id="596324"/>
    <lineage>
        <taxon>Bacteria</taxon>
        <taxon>Pseudomonadati</taxon>
        <taxon>Spirochaetota</taxon>
        <taxon>Spirochaetia</taxon>
        <taxon>Spirochaetales</taxon>
        <taxon>Treponemataceae</taxon>
        <taxon>Treponema</taxon>
    </lineage>
</organism>
<dbReference type="InterPro" id="IPR027417">
    <property type="entry name" value="P-loop_NTPase"/>
</dbReference>
<dbReference type="RefSeq" id="WP_006188995.1">
    <property type="nucleotide sequence ID" value="NZ_ACYH01000040.1"/>
</dbReference>
<evidence type="ECO:0000313" key="11">
    <source>
        <dbReference type="EMBL" id="EEV20201.1"/>
    </source>
</evidence>
<dbReference type="InterPro" id="IPR003442">
    <property type="entry name" value="T6A_TsaE"/>
</dbReference>
<protein>
    <recommendedName>
        <fullName evidence="3">tRNA threonylcarbamoyladenosine biosynthesis protein TsaE</fullName>
    </recommendedName>
    <alternativeName>
        <fullName evidence="10">t(6)A37 threonylcarbamoyladenosine biosynthesis protein TsaE</fullName>
    </alternativeName>
</protein>
<comment type="similarity">
    <text evidence="2">Belongs to the TsaE family.</text>
</comment>
<dbReference type="GO" id="GO:0005524">
    <property type="term" value="F:ATP binding"/>
    <property type="evidence" value="ECO:0007669"/>
    <property type="project" value="UniProtKB-KW"/>
</dbReference>
<keyword evidence="9" id="KW-0460">Magnesium</keyword>
<dbReference type="GO" id="GO:0005737">
    <property type="term" value="C:cytoplasm"/>
    <property type="evidence" value="ECO:0007669"/>
    <property type="project" value="UniProtKB-SubCell"/>
</dbReference>
<evidence type="ECO:0000256" key="6">
    <source>
        <dbReference type="ARBA" id="ARBA00022723"/>
    </source>
</evidence>
<dbReference type="NCBIfam" id="TIGR00150">
    <property type="entry name" value="T6A_YjeE"/>
    <property type="match status" value="1"/>
</dbReference>
<keyword evidence="6" id="KW-0479">Metal-binding</keyword>
<comment type="subcellular location">
    <subcellularLocation>
        <location evidence="1">Cytoplasm</location>
    </subcellularLocation>
</comment>
<gene>
    <name evidence="11" type="ORF">TREVI0001_2364</name>
</gene>
<dbReference type="GO" id="GO:0002949">
    <property type="term" value="P:tRNA threonylcarbamoyladenosine modification"/>
    <property type="evidence" value="ECO:0007669"/>
    <property type="project" value="InterPro"/>
</dbReference>
<evidence type="ECO:0000256" key="2">
    <source>
        <dbReference type="ARBA" id="ARBA00007599"/>
    </source>
</evidence>
<evidence type="ECO:0000256" key="4">
    <source>
        <dbReference type="ARBA" id="ARBA00022490"/>
    </source>
</evidence>
<evidence type="ECO:0000256" key="1">
    <source>
        <dbReference type="ARBA" id="ARBA00004496"/>
    </source>
</evidence>
<proteinExistence type="inferred from homology"/>
<keyword evidence="7" id="KW-0547">Nucleotide-binding</keyword>
<evidence type="ECO:0000313" key="12">
    <source>
        <dbReference type="Proteomes" id="UP000004509"/>
    </source>
</evidence>
<keyword evidence="11" id="KW-0378">Hydrolase</keyword>
<evidence type="ECO:0000256" key="9">
    <source>
        <dbReference type="ARBA" id="ARBA00022842"/>
    </source>
</evidence>
<dbReference type="GO" id="GO:0046872">
    <property type="term" value="F:metal ion binding"/>
    <property type="evidence" value="ECO:0007669"/>
    <property type="project" value="UniProtKB-KW"/>
</dbReference>
<dbReference type="Gene3D" id="3.40.50.300">
    <property type="entry name" value="P-loop containing nucleotide triphosphate hydrolases"/>
    <property type="match status" value="1"/>
</dbReference>
<evidence type="ECO:0000256" key="7">
    <source>
        <dbReference type="ARBA" id="ARBA00022741"/>
    </source>
</evidence>
<name>C8PQY9_9SPIR</name>
<evidence type="ECO:0000256" key="8">
    <source>
        <dbReference type="ARBA" id="ARBA00022840"/>
    </source>
</evidence>
<evidence type="ECO:0000256" key="10">
    <source>
        <dbReference type="ARBA" id="ARBA00032441"/>
    </source>
</evidence>
<dbReference type="EMBL" id="ACYH01000040">
    <property type="protein sequence ID" value="EEV20201.1"/>
    <property type="molecule type" value="Genomic_DNA"/>
</dbReference>
<keyword evidence="5" id="KW-0819">tRNA processing</keyword>